<feature type="transmembrane region" description="Helical" evidence="4">
    <location>
        <begin position="144"/>
        <end position="164"/>
    </location>
</feature>
<feature type="compositionally biased region" description="Basic and acidic residues" evidence="3">
    <location>
        <begin position="75"/>
        <end position="99"/>
    </location>
</feature>
<protein>
    <submittedName>
        <fullName evidence="6">MFS general substrate transporter</fullName>
    </submittedName>
</protein>
<keyword evidence="7" id="KW-1185">Reference proteome</keyword>
<evidence type="ECO:0000256" key="3">
    <source>
        <dbReference type="SAM" id="MobiDB-lite"/>
    </source>
</evidence>
<feature type="transmembrane region" description="Helical" evidence="4">
    <location>
        <begin position="412"/>
        <end position="430"/>
    </location>
</feature>
<dbReference type="SUPFAM" id="SSF103473">
    <property type="entry name" value="MFS general substrate transporter"/>
    <property type="match status" value="1"/>
</dbReference>
<dbReference type="GO" id="GO:0016020">
    <property type="term" value="C:membrane"/>
    <property type="evidence" value="ECO:0007669"/>
    <property type="project" value="UniProtKB-SubCell"/>
</dbReference>
<dbReference type="InterPro" id="IPR011701">
    <property type="entry name" value="MFS"/>
</dbReference>
<keyword evidence="4" id="KW-1133">Transmembrane helix</keyword>
<dbReference type="PROSITE" id="PS50850">
    <property type="entry name" value="MFS"/>
    <property type="match status" value="1"/>
</dbReference>
<feature type="transmembrane region" description="Helical" evidence="4">
    <location>
        <begin position="213"/>
        <end position="236"/>
    </location>
</feature>
<feature type="compositionally biased region" description="Polar residues" evidence="3">
    <location>
        <begin position="42"/>
        <end position="54"/>
    </location>
</feature>
<dbReference type="InterPro" id="IPR020846">
    <property type="entry name" value="MFS_dom"/>
</dbReference>
<dbReference type="GO" id="GO:0022857">
    <property type="term" value="F:transmembrane transporter activity"/>
    <property type="evidence" value="ECO:0007669"/>
    <property type="project" value="InterPro"/>
</dbReference>
<evidence type="ECO:0000313" key="6">
    <source>
        <dbReference type="EMBL" id="KAF2401954.1"/>
    </source>
</evidence>
<proteinExistence type="inferred from homology"/>
<evidence type="ECO:0000256" key="1">
    <source>
        <dbReference type="ARBA" id="ARBA00004141"/>
    </source>
</evidence>
<gene>
    <name evidence="6" type="ORF">EJ06DRAFT_529100</name>
</gene>
<sequence>MRTQNKGSTPGLINPPNATSAPRAESHNGAPPRTCSPVPVRSTRSAGRSESAESVVSGLTAREWTDIKAPVDVKAEKAHHYSDEKYGSEEKIEDSDRPVRTSSPAAAGHAHVELNRCQSLPPPSTVSMQDDGETWYPEGGLQGWLVVLGSFLGMLVAFGFMNTIGVWQTHLTRNQLKGYDESTIGWIFSFYIFLAFVGGIQVGPIVDSKGPKLLLLSGSILIVAAVLLMGVCTQYWHFMLTIGLMAGLGTSLLFTPCIACIGHFFHKTRGNATGIAAAGGSVGGVIFPLMLQRLIPSIGFAWATRALALIFVILCIASVLMVRTRLPPKPGANLIPSMSILRDPAFALTTVAVFCMEWGLFLPITFLASFVLDSGVPGGTQFAFTCLAVLNAGSCVGRYVPGVVADRIGRFNCMLIALVGCMCTVLGLWLPASLLGTNSAGIAHPAAKPVVLVFSVLFGIFSGSNISLTPVCVGQLCDTEEYGRYYSTCYTLVAFGTLTGIPIAGALIQKCAGKYYGVVCFTGACYVMAFLAMGAARVLKVGWRIKGEQGWVIF</sequence>
<evidence type="ECO:0000256" key="4">
    <source>
        <dbReference type="SAM" id="Phobius"/>
    </source>
</evidence>
<keyword evidence="4" id="KW-0812">Transmembrane</keyword>
<dbReference type="OrthoDB" id="410267at2759"/>
<evidence type="ECO:0000256" key="2">
    <source>
        <dbReference type="ARBA" id="ARBA00006727"/>
    </source>
</evidence>
<feature type="transmembrane region" description="Helical" evidence="4">
    <location>
        <begin position="184"/>
        <end position="206"/>
    </location>
</feature>
<evidence type="ECO:0000313" key="7">
    <source>
        <dbReference type="Proteomes" id="UP000799640"/>
    </source>
</evidence>
<comment type="similarity">
    <text evidence="2">Belongs to the major facilitator superfamily. Monocarboxylate porter (TC 2.A.1.13) family.</text>
</comment>
<keyword evidence="4" id="KW-0472">Membrane</keyword>
<dbReference type="Pfam" id="PF07690">
    <property type="entry name" value="MFS_1"/>
    <property type="match status" value="1"/>
</dbReference>
<organism evidence="6 7">
    <name type="scientific">Trichodelitschia bisporula</name>
    <dbReference type="NCBI Taxonomy" id="703511"/>
    <lineage>
        <taxon>Eukaryota</taxon>
        <taxon>Fungi</taxon>
        <taxon>Dikarya</taxon>
        <taxon>Ascomycota</taxon>
        <taxon>Pezizomycotina</taxon>
        <taxon>Dothideomycetes</taxon>
        <taxon>Dothideomycetes incertae sedis</taxon>
        <taxon>Phaeotrichales</taxon>
        <taxon>Phaeotrichaceae</taxon>
        <taxon>Trichodelitschia</taxon>
    </lineage>
</organism>
<feature type="transmembrane region" description="Helical" evidence="4">
    <location>
        <begin position="450"/>
        <end position="473"/>
    </location>
</feature>
<feature type="region of interest" description="Disordered" evidence="3">
    <location>
        <begin position="1"/>
        <end position="61"/>
    </location>
</feature>
<name>A0A6G1I187_9PEZI</name>
<dbReference type="Gene3D" id="1.20.1250.20">
    <property type="entry name" value="MFS general substrate transporter like domains"/>
    <property type="match status" value="1"/>
</dbReference>
<feature type="domain" description="Major facilitator superfamily (MFS) profile" evidence="5">
    <location>
        <begin position="146"/>
        <end position="554"/>
    </location>
</feature>
<dbReference type="EMBL" id="ML996692">
    <property type="protein sequence ID" value="KAF2401954.1"/>
    <property type="molecule type" value="Genomic_DNA"/>
</dbReference>
<feature type="transmembrane region" description="Helical" evidence="4">
    <location>
        <begin position="485"/>
        <end position="509"/>
    </location>
</feature>
<feature type="transmembrane region" description="Helical" evidence="4">
    <location>
        <begin position="515"/>
        <end position="536"/>
    </location>
</feature>
<feature type="transmembrane region" description="Helical" evidence="4">
    <location>
        <begin position="302"/>
        <end position="324"/>
    </location>
</feature>
<dbReference type="PANTHER" id="PTHR11360">
    <property type="entry name" value="MONOCARBOXYLATE TRANSPORTER"/>
    <property type="match status" value="1"/>
</dbReference>
<reference evidence="6" key="1">
    <citation type="journal article" date="2020" name="Stud. Mycol.">
        <title>101 Dothideomycetes genomes: a test case for predicting lifestyles and emergence of pathogens.</title>
        <authorList>
            <person name="Haridas S."/>
            <person name="Albert R."/>
            <person name="Binder M."/>
            <person name="Bloem J."/>
            <person name="Labutti K."/>
            <person name="Salamov A."/>
            <person name="Andreopoulos B."/>
            <person name="Baker S."/>
            <person name="Barry K."/>
            <person name="Bills G."/>
            <person name="Bluhm B."/>
            <person name="Cannon C."/>
            <person name="Castanera R."/>
            <person name="Culley D."/>
            <person name="Daum C."/>
            <person name="Ezra D."/>
            <person name="Gonzalez J."/>
            <person name="Henrissat B."/>
            <person name="Kuo A."/>
            <person name="Liang C."/>
            <person name="Lipzen A."/>
            <person name="Lutzoni F."/>
            <person name="Magnuson J."/>
            <person name="Mondo S."/>
            <person name="Nolan M."/>
            <person name="Ohm R."/>
            <person name="Pangilinan J."/>
            <person name="Park H.-J."/>
            <person name="Ramirez L."/>
            <person name="Alfaro M."/>
            <person name="Sun H."/>
            <person name="Tritt A."/>
            <person name="Yoshinaga Y."/>
            <person name="Zwiers L.-H."/>
            <person name="Turgeon B."/>
            <person name="Goodwin S."/>
            <person name="Spatafora J."/>
            <person name="Crous P."/>
            <person name="Grigoriev I."/>
        </authorList>
    </citation>
    <scope>NUCLEOTIDE SEQUENCE</scope>
    <source>
        <strain evidence="6">CBS 262.69</strain>
    </source>
</reference>
<feature type="transmembrane region" description="Helical" evidence="4">
    <location>
        <begin position="272"/>
        <end position="290"/>
    </location>
</feature>
<comment type="subcellular location">
    <subcellularLocation>
        <location evidence="1">Membrane</location>
        <topology evidence="1">Multi-pass membrane protein</topology>
    </subcellularLocation>
</comment>
<feature type="transmembrane region" description="Helical" evidence="4">
    <location>
        <begin position="382"/>
        <end position="400"/>
    </location>
</feature>
<feature type="region of interest" description="Disordered" evidence="3">
    <location>
        <begin position="75"/>
        <end position="108"/>
    </location>
</feature>
<evidence type="ECO:0000259" key="5">
    <source>
        <dbReference type="PROSITE" id="PS50850"/>
    </source>
</evidence>
<accession>A0A6G1I187</accession>
<dbReference type="InterPro" id="IPR036259">
    <property type="entry name" value="MFS_trans_sf"/>
</dbReference>
<feature type="transmembrane region" description="Helical" evidence="4">
    <location>
        <begin position="242"/>
        <end position="265"/>
    </location>
</feature>
<dbReference type="InterPro" id="IPR050327">
    <property type="entry name" value="Proton-linked_MCT"/>
</dbReference>
<dbReference type="PANTHER" id="PTHR11360:SF177">
    <property type="entry name" value="RIBOFLAVIN TRANSPORTER MCH5"/>
    <property type="match status" value="1"/>
</dbReference>
<dbReference type="AlphaFoldDB" id="A0A6G1I187"/>
<dbReference type="Proteomes" id="UP000799640">
    <property type="component" value="Unassembled WGS sequence"/>
</dbReference>
<feature type="transmembrane region" description="Helical" evidence="4">
    <location>
        <begin position="345"/>
        <end position="370"/>
    </location>
</feature>
<dbReference type="CDD" id="cd17352">
    <property type="entry name" value="MFS_MCT_SLC16"/>
    <property type="match status" value="1"/>
</dbReference>